<dbReference type="GO" id="GO:0030170">
    <property type="term" value="F:pyridoxal phosphate binding"/>
    <property type="evidence" value="ECO:0007669"/>
    <property type="project" value="InterPro"/>
</dbReference>
<accession>A0A1M4V3V2</accession>
<dbReference type="AlphaFoldDB" id="A0A1M4V3V2"/>
<dbReference type="Proteomes" id="UP000184462">
    <property type="component" value="Unassembled WGS sequence"/>
</dbReference>
<name>A0A1M4V3V2_9FLAO</name>
<dbReference type="EMBL" id="FQTW01000003">
    <property type="protein sequence ID" value="SHE63625.1"/>
    <property type="molecule type" value="Genomic_DNA"/>
</dbReference>
<dbReference type="Gene3D" id="3.90.1150.10">
    <property type="entry name" value="Aspartate Aminotransferase, domain 1"/>
    <property type="match status" value="1"/>
</dbReference>
<dbReference type="SUPFAM" id="SSF53383">
    <property type="entry name" value="PLP-dependent transferases"/>
    <property type="match status" value="1"/>
</dbReference>
<dbReference type="InterPro" id="IPR015424">
    <property type="entry name" value="PyrdxlP-dep_Trfase"/>
</dbReference>
<evidence type="ECO:0000259" key="5">
    <source>
        <dbReference type="Pfam" id="PF00155"/>
    </source>
</evidence>
<dbReference type="GO" id="GO:0016740">
    <property type="term" value="F:transferase activity"/>
    <property type="evidence" value="ECO:0007669"/>
    <property type="project" value="UniProtKB-KW"/>
</dbReference>
<dbReference type="InterPro" id="IPR015421">
    <property type="entry name" value="PyrdxlP-dep_Trfase_major"/>
</dbReference>
<gene>
    <name evidence="6" type="ORF">SAMN05444278_103232</name>
</gene>
<dbReference type="RefSeq" id="WP_073192674.1">
    <property type="nucleotide sequence ID" value="NZ_FQTW01000003.1"/>
</dbReference>
<dbReference type="PANTHER" id="PTHR13693">
    <property type="entry name" value="CLASS II AMINOTRANSFERASE/8-AMINO-7-OXONONANOATE SYNTHASE"/>
    <property type="match status" value="1"/>
</dbReference>
<protein>
    <submittedName>
        <fullName evidence="6">8-amino-7-oxononanoate synthase</fullName>
    </submittedName>
</protein>
<feature type="domain" description="Aminotransferase class I/classII large" evidence="5">
    <location>
        <begin position="31"/>
        <end position="368"/>
    </location>
</feature>
<proteinExistence type="inferred from homology"/>
<evidence type="ECO:0000313" key="6">
    <source>
        <dbReference type="EMBL" id="SHE63625.1"/>
    </source>
</evidence>
<dbReference type="Gene3D" id="3.40.640.10">
    <property type="entry name" value="Type I PLP-dependent aspartate aminotransferase-like (Major domain)"/>
    <property type="match status" value="1"/>
</dbReference>
<dbReference type="InterPro" id="IPR015422">
    <property type="entry name" value="PyrdxlP-dep_Trfase_small"/>
</dbReference>
<keyword evidence="4" id="KW-0663">Pyridoxal phosphate</keyword>
<evidence type="ECO:0000256" key="4">
    <source>
        <dbReference type="ARBA" id="ARBA00022898"/>
    </source>
</evidence>
<dbReference type="STRING" id="1155689.SAMN05444278_103232"/>
<evidence type="ECO:0000256" key="1">
    <source>
        <dbReference type="ARBA" id="ARBA00001933"/>
    </source>
</evidence>
<dbReference type="PANTHER" id="PTHR13693:SF77">
    <property type="entry name" value="8-AMINO-7-OXONONANOATE SYNTHASE"/>
    <property type="match status" value="1"/>
</dbReference>
<keyword evidence="3" id="KW-0808">Transferase</keyword>
<dbReference type="GO" id="GO:0009102">
    <property type="term" value="P:biotin biosynthetic process"/>
    <property type="evidence" value="ECO:0007669"/>
    <property type="project" value="TreeGrafter"/>
</dbReference>
<dbReference type="Pfam" id="PF00155">
    <property type="entry name" value="Aminotran_1_2"/>
    <property type="match status" value="1"/>
</dbReference>
<organism evidence="6 7">
    <name type="scientific">Psychroflexus salarius</name>
    <dbReference type="NCBI Taxonomy" id="1155689"/>
    <lineage>
        <taxon>Bacteria</taxon>
        <taxon>Pseudomonadati</taxon>
        <taxon>Bacteroidota</taxon>
        <taxon>Flavobacteriia</taxon>
        <taxon>Flavobacteriales</taxon>
        <taxon>Flavobacteriaceae</taxon>
        <taxon>Psychroflexus</taxon>
    </lineage>
</organism>
<evidence type="ECO:0000313" key="7">
    <source>
        <dbReference type="Proteomes" id="UP000184462"/>
    </source>
</evidence>
<dbReference type="InterPro" id="IPR004839">
    <property type="entry name" value="Aminotransferase_I/II_large"/>
</dbReference>
<evidence type="ECO:0000256" key="2">
    <source>
        <dbReference type="ARBA" id="ARBA00010008"/>
    </source>
</evidence>
<dbReference type="OrthoDB" id="9807157at2"/>
<dbReference type="InterPro" id="IPR050087">
    <property type="entry name" value="AON_synthase_class-II"/>
</dbReference>
<evidence type="ECO:0000256" key="3">
    <source>
        <dbReference type="ARBA" id="ARBA00022679"/>
    </source>
</evidence>
<comment type="cofactor">
    <cofactor evidence="1">
        <name>pyridoxal 5'-phosphate</name>
        <dbReference type="ChEBI" id="CHEBI:597326"/>
    </cofactor>
</comment>
<sequence>MPKLPKALQLKLDQRLRNESLRELKTTFPSLTDFASNDYLGLSQLTSVEVTAEKIHQQYPVDAKPGSRLLTGNSQLHYDCENYLADFYQAESALLFNSGYTANLGLISAIGLRQSLILFDELVHASIRDGISLAQAKSYKFKHNNLDDLERKLQQYAHEFDSIYVITESVFSMDGDQAPVEKISALCKQFNAHFILDEAHAIGVLGKEGLSFQNINSLARVITFGKSFAQHGAVILGSEALKSYLVNFSRSLIYTTAISTQQTALIWAAHQEFKKNLSLAHQLQTNIALFLEQVQQLQLEDYFITSQSAIQSCIISGNSACKSIAEALQKEQFDVRAILSPTVPKGKERLRFCLHADNSPQEIKRVLALLKAKLASIS</sequence>
<comment type="similarity">
    <text evidence="2">Belongs to the class-II pyridoxal-phosphate-dependent aminotransferase family. BioF subfamily.</text>
</comment>
<keyword evidence="7" id="KW-1185">Reference proteome</keyword>
<reference evidence="6 7" key="1">
    <citation type="submission" date="2016-11" db="EMBL/GenBank/DDBJ databases">
        <authorList>
            <person name="Jaros S."/>
            <person name="Januszkiewicz K."/>
            <person name="Wedrychowicz H."/>
        </authorList>
    </citation>
    <scope>NUCLEOTIDE SEQUENCE [LARGE SCALE GENOMIC DNA]</scope>
    <source>
        <strain evidence="6 7">DSM 25661</strain>
    </source>
</reference>